<feature type="region of interest" description="Disordered" evidence="2">
    <location>
        <begin position="1"/>
        <end position="46"/>
    </location>
</feature>
<dbReference type="EMBL" id="JBHTIF010000001">
    <property type="protein sequence ID" value="MFD0725873.1"/>
    <property type="molecule type" value="Genomic_DNA"/>
</dbReference>
<dbReference type="Pfam" id="PF04519">
    <property type="entry name" value="Bactofilin"/>
    <property type="match status" value="1"/>
</dbReference>
<protein>
    <submittedName>
        <fullName evidence="3">Polymer-forming cytoskeletal protein</fullName>
    </submittedName>
</protein>
<dbReference type="PANTHER" id="PTHR35024:SF4">
    <property type="entry name" value="POLYMER-FORMING CYTOSKELETAL PROTEIN"/>
    <property type="match status" value="1"/>
</dbReference>
<comment type="similarity">
    <text evidence="1">Belongs to the bactofilin family.</text>
</comment>
<evidence type="ECO:0000256" key="2">
    <source>
        <dbReference type="SAM" id="MobiDB-lite"/>
    </source>
</evidence>
<evidence type="ECO:0000313" key="3">
    <source>
        <dbReference type="EMBL" id="MFD0725873.1"/>
    </source>
</evidence>
<feature type="compositionally biased region" description="Pro residues" evidence="2">
    <location>
        <begin position="14"/>
        <end position="29"/>
    </location>
</feature>
<reference evidence="4" key="1">
    <citation type="journal article" date="2019" name="Int. J. Syst. Evol. Microbiol.">
        <title>The Global Catalogue of Microorganisms (GCM) 10K type strain sequencing project: providing services to taxonomists for standard genome sequencing and annotation.</title>
        <authorList>
            <consortium name="The Broad Institute Genomics Platform"/>
            <consortium name="The Broad Institute Genome Sequencing Center for Infectious Disease"/>
            <person name="Wu L."/>
            <person name="Ma J."/>
        </authorList>
    </citation>
    <scope>NUCLEOTIDE SEQUENCE [LARGE SCALE GENOMIC DNA]</scope>
    <source>
        <strain evidence="4">CCUG 55585</strain>
    </source>
</reference>
<evidence type="ECO:0000313" key="4">
    <source>
        <dbReference type="Proteomes" id="UP001597110"/>
    </source>
</evidence>
<gene>
    <name evidence="3" type="ORF">ACFQ0E_09710</name>
</gene>
<proteinExistence type="inferred from homology"/>
<dbReference type="RefSeq" id="WP_386823449.1">
    <property type="nucleotide sequence ID" value="NZ_JBHTIF010000001.1"/>
</dbReference>
<name>A0ABW2YG39_9GAMM</name>
<accession>A0ABW2YG39</accession>
<sequence length="167" mass="17188">MAIFQSSPSKKDPPPAPTPEPARPAPPPQANTDFSPATFPRTDAAPAAKESVIAADLTIEGKIEGAGNVRIAGRFKGDVNVQGDLTLERGAKLKGVIRAKKVVMSGELEGNIESAARVELMESAALIGDIKAGTLTVAAGCKIRGHIDCGWESAAPKAAAKVEPPAE</sequence>
<dbReference type="PANTHER" id="PTHR35024">
    <property type="entry name" value="HYPOTHETICAL CYTOSOLIC PROTEIN"/>
    <property type="match status" value="1"/>
</dbReference>
<organism evidence="3 4">
    <name type="scientific">Lysobacter brunescens</name>
    <dbReference type="NCBI Taxonomy" id="262323"/>
    <lineage>
        <taxon>Bacteria</taxon>
        <taxon>Pseudomonadati</taxon>
        <taxon>Pseudomonadota</taxon>
        <taxon>Gammaproteobacteria</taxon>
        <taxon>Lysobacterales</taxon>
        <taxon>Lysobacteraceae</taxon>
        <taxon>Lysobacter</taxon>
    </lineage>
</organism>
<comment type="caution">
    <text evidence="3">The sequence shown here is derived from an EMBL/GenBank/DDBJ whole genome shotgun (WGS) entry which is preliminary data.</text>
</comment>
<dbReference type="InterPro" id="IPR007607">
    <property type="entry name" value="BacA/B"/>
</dbReference>
<dbReference type="Proteomes" id="UP001597110">
    <property type="component" value="Unassembled WGS sequence"/>
</dbReference>
<evidence type="ECO:0000256" key="1">
    <source>
        <dbReference type="ARBA" id="ARBA00044755"/>
    </source>
</evidence>
<keyword evidence="4" id="KW-1185">Reference proteome</keyword>